<dbReference type="InterPro" id="IPR000262">
    <property type="entry name" value="FMN-dep_DH"/>
</dbReference>
<proteinExistence type="inferred from homology"/>
<comment type="similarity">
    <text evidence="3">Belongs to the FMN-dependent alpha-hydroxy acid dehydrogenase family.</text>
</comment>
<evidence type="ECO:0000256" key="3">
    <source>
        <dbReference type="ARBA" id="ARBA00024042"/>
    </source>
</evidence>
<dbReference type="PROSITE" id="PS51349">
    <property type="entry name" value="FMN_HYDROXY_ACID_DH_2"/>
    <property type="match status" value="1"/>
</dbReference>
<dbReference type="GO" id="GO:0016491">
    <property type="term" value="F:oxidoreductase activity"/>
    <property type="evidence" value="ECO:0007669"/>
    <property type="project" value="UniProtKB-KW"/>
</dbReference>
<reference evidence="7 8" key="1">
    <citation type="submission" date="2018-10" db="EMBL/GenBank/DDBJ databases">
        <title>Fifty Aureobasidium pullulans genomes reveal a recombining polyextremotolerant generalist.</title>
        <authorList>
            <person name="Gostincar C."/>
            <person name="Turk M."/>
            <person name="Zajc J."/>
            <person name="Gunde-Cimerman N."/>
        </authorList>
    </citation>
    <scope>NUCLEOTIDE SEQUENCE [LARGE SCALE GENOMIC DNA]</scope>
    <source>
        <strain evidence="7 8">EXF-9785</strain>
    </source>
</reference>
<dbReference type="EMBL" id="QZAV01000234">
    <property type="protein sequence ID" value="THX33700.1"/>
    <property type="molecule type" value="Genomic_DNA"/>
</dbReference>
<gene>
    <name evidence="7" type="ORF">D6D10_07760</name>
</gene>
<dbReference type="SUPFAM" id="SSF51395">
    <property type="entry name" value="FMN-linked oxidoreductases"/>
    <property type="match status" value="1"/>
</dbReference>
<evidence type="ECO:0000256" key="2">
    <source>
        <dbReference type="ARBA" id="ARBA00023002"/>
    </source>
</evidence>
<comment type="cofactor">
    <cofactor evidence="1">
        <name>FMN</name>
        <dbReference type="ChEBI" id="CHEBI:58210"/>
    </cofactor>
</comment>
<dbReference type="Gene3D" id="3.20.20.70">
    <property type="entry name" value="Aldolase class I"/>
    <property type="match status" value="1"/>
</dbReference>
<evidence type="ECO:0000313" key="7">
    <source>
        <dbReference type="EMBL" id="THX33700.1"/>
    </source>
</evidence>
<organism evidence="7 8">
    <name type="scientific">Aureobasidium pullulans</name>
    <name type="common">Black yeast</name>
    <name type="synonym">Pullularia pullulans</name>
    <dbReference type="NCBI Taxonomy" id="5580"/>
    <lineage>
        <taxon>Eukaryota</taxon>
        <taxon>Fungi</taxon>
        <taxon>Dikarya</taxon>
        <taxon>Ascomycota</taxon>
        <taxon>Pezizomycotina</taxon>
        <taxon>Dothideomycetes</taxon>
        <taxon>Dothideomycetidae</taxon>
        <taxon>Dothideales</taxon>
        <taxon>Saccotheciaceae</taxon>
        <taxon>Aureobasidium</taxon>
    </lineage>
</organism>
<sequence>MANRAATLDKNIFTIADLKREGSAKIPKMYRDYYNEGAMEMESLIENEQAYRRYKIRPRILVDVDKFDTSTEIFGVKVPFPLGFSPSAMHRLAHPEGELATSRAAASQGICMGLSSYSTTSLEEVAAQGTGNPYFVQVCVLKDRRTTLQLLKRAEKAGYKAVAVSVDVPVLGRRLNEMRNEFILPGEMEFPNILSNGAAEFSGTNEATAYDASLSWDNALPWLKENTSMQIWLKGVNTAEDVALAIQYGVDGIIISNHGGRQLDGVPATLDTLRECAPIAKGRIGIVVDGGIRQGSDIFKALALGAEHCFVGRIPIWGLGYNGQKGVELAIKILLQEFAITMRLAGCASIKDITSSHLAILNRDDAQRQKMCDSLSATAHDLDLSKLNARSENECQQDGETVTVGPFSAFSLGSAGVPSDATDEQYEYDHLISEPSQLLPATTETTHDVTSQPYNQNLGIFEQNMNALSSPEISSLLGFDITVDMNTGAWPFVPATPLEGTRTTNISQEFLEDNEAGFSWNPSHELCLATGMPSFNDEHNTQFLLGHFMSKFAHRDSIWQLQAVEVHKTIGQVVLHLKPGEGNLAILNAVLAVSAYHLDRLTTLEAGVGHWWMVATAYKTKAISNLQAVLGSGLTPLDKAQYKTVLMALLTMVNVCVSLTLI</sequence>
<accession>A0A4S9EI00</accession>
<evidence type="ECO:0000313" key="8">
    <source>
        <dbReference type="Proteomes" id="UP000308953"/>
    </source>
</evidence>
<dbReference type="InterPro" id="IPR021858">
    <property type="entry name" value="Fun_TF"/>
</dbReference>
<name>A0A4S9EI00_AURPU</name>
<dbReference type="Proteomes" id="UP000308953">
    <property type="component" value="Unassembled WGS sequence"/>
</dbReference>
<feature type="domain" description="FMN hydroxy acid dehydrogenase" evidence="6">
    <location>
        <begin position="7"/>
        <end position="363"/>
    </location>
</feature>
<dbReference type="CDD" id="cd02809">
    <property type="entry name" value="alpha_hydroxyacid_oxid_FMN"/>
    <property type="match status" value="1"/>
</dbReference>
<dbReference type="FunFam" id="3.20.20.70:FF:000056">
    <property type="entry name" value="hydroxyacid oxidase 2"/>
    <property type="match status" value="1"/>
</dbReference>
<dbReference type="InterPro" id="IPR012133">
    <property type="entry name" value="Alpha-hydoxy_acid_DH_FMN"/>
</dbReference>
<dbReference type="Pfam" id="PF01070">
    <property type="entry name" value="FMN_dh"/>
    <property type="match status" value="1"/>
</dbReference>
<dbReference type="GO" id="GO:0010181">
    <property type="term" value="F:FMN binding"/>
    <property type="evidence" value="ECO:0007669"/>
    <property type="project" value="InterPro"/>
</dbReference>
<evidence type="ECO:0000259" key="6">
    <source>
        <dbReference type="PROSITE" id="PS51349"/>
    </source>
</evidence>
<dbReference type="InterPro" id="IPR008259">
    <property type="entry name" value="FMN_hydac_DH_AS"/>
</dbReference>
<evidence type="ECO:0000256" key="1">
    <source>
        <dbReference type="ARBA" id="ARBA00001917"/>
    </source>
</evidence>
<dbReference type="AlphaFoldDB" id="A0A4S9EI00"/>
<dbReference type="Pfam" id="PF11951">
    <property type="entry name" value="Fungal_trans_2"/>
    <property type="match status" value="1"/>
</dbReference>
<dbReference type="InterPro" id="IPR037396">
    <property type="entry name" value="FMN_HAD"/>
</dbReference>
<evidence type="ECO:0000256" key="4">
    <source>
        <dbReference type="ARBA" id="ARBA00073420"/>
    </source>
</evidence>
<evidence type="ECO:0000256" key="5">
    <source>
        <dbReference type="ARBA" id="ARBA00083297"/>
    </source>
</evidence>
<dbReference type="PANTHER" id="PTHR10578">
    <property type="entry name" value="S -2-HYDROXY-ACID OXIDASE-RELATED"/>
    <property type="match status" value="1"/>
</dbReference>
<comment type="caution">
    <text evidence="7">The sequence shown here is derived from an EMBL/GenBank/DDBJ whole genome shotgun (WGS) entry which is preliminary data.</text>
</comment>
<dbReference type="InterPro" id="IPR013785">
    <property type="entry name" value="Aldolase_TIM"/>
</dbReference>
<keyword evidence="2" id="KW-0560">Oxidoreductase</keyword>
<dbReference type="PANTHER" id="PTHR10578:SF149">
    <property type="entry name" value="2-HYDROXYACID OXIDASE 2"/>
    <property type="match status" value="1"/>
</dbReference>
<protein>
    <recommendedName>
        <fullName evidence="4">Oxidase FUB9</fullName>
    </recommendedName>
    <alternativeName>
        <fullName evidence="5">Fusaric acid biosynthesis protein 9</fullName>
    </alternativeName>
</protein>
<dbReference type="PROSITE" id="PS00557">
    <property type="entry name" value="FMN_HYDROXY_ACID_DH_1"/>
    <property type="match status" value="1"/>
</dbReference>
<dbReference type="GO" id="GO:0005737">
    <property type="term" value="C:cytoplasm"/>
    <property type="evidence" value="ECO:0007669"/>
    <property type="project" value="UniProtKB-ARBA"/>
</dbReference>